<dbReference type="SMART" id="SM00387">
    <property type="entry name" value="HATPase_c"/>
    <property type="match status" value="1"/>
</dbReference>
<proteinExistence type="predicted"/>
<dbReference type="CDD" id="cd06225">
    <property type="entry name" value="HAMP"/>
    <property type="match status" value="1"/>
</dbReference>
<evidence type="ECO:0000256" key="2">
    <source>
        <dbReference type="ARBA" id="ARBA00004651"/>
    </source>
</evidence>
<evidence type="ECO:0000256" key="6">
    <source>
        <dbReference type="ARBA" id="ARBA00022679"/>
    </source>
</evidence>
<dbReference type="NCBIfam" id="TIGR00229">
    <property type="entry name" value="sensory_box"/>
    <property type="match status" value="1"/>
</dbReference>
<dbReference type="SMART" id="SM00304">
    <property type="entry name" value="HAMP"/>
    <property type="match status" value="1"/>
</dbReference>
<keyword evidence="13 15" id="KW-0472">Membrane</keyword>
<keyword evidence="4" id="KW-1003">Cell membrane</keyword>
<comment type="catalytic activity">
    <reaction evidence="1">
        <text>ATP + protein L-histidine = ADP + protein N-phospho-L-histidine.</text>
        <dbReference type="EC" id="2.7.13.3"/>
    </reaction>
</comment>
<dbReference type="InterPro" id="IPR003661">
    <property type="entry name" value="HisK_dim/P_dom"/>
</dbReference>
<evidence type="ECO:0000256" key="4">
    <source>
        <dbReference type="ARBA" id="ARBA00022475"/>
    </source>
</evidence>
<evidence type="ECO:0000256" key="11">
    <source>
        <dbReference type="ARBA" id="ARBA00022989"/>
    </source>
</evidence>
<keyword evidence="20" id="KW-1185">Reference proteome</keyword>
<name>A0ABT0DCW6_9HYPH</name>
<feature type="domain" description="Histidine kinase" evidence="16">
    <location>
        <begin position="518"/>
        <end position="742"/>
    </location>
</feature>
<evidence type="ECO:0000256" key="5">
    <source>
        <dbReference type="ARBA" id="ARBA00022553"/>
    </source>
</evidence>
<dbReference type="EC" id="2.7.13.3" evidence="3"/>
<dbReference type="PRINTS" id="PR00344">
    <property type="entry name" value="BCTRLSENSOR"/>
</dbReference>
<dbReference type="InterPro" id="IPR045671">
    <property type="entry name" value="NtrY-like_N"/>
</dbReference>
<evidence type="ECO:0000259" key="18">
    <source>
        <dbReference type="PROSITE" id="PS50885"/>
    </source>
</evidence>
<dbReference type="InterPro" id="IPR005467">
    <property type="entry name" value="His_kinase_dom"/>
</dbReference>
<keyword evidence="6" id="KW-0808">Transferase</keyword>
<evidence type="ECO:0000256" key="7">
    <source>
        <dbReference type="ARBA" id="ARBA00022692"/>
    </source>
</evidence>
<dbReference type="SUPFAM" id="SSF55785">
    <property type="entry name" value="PYP-like sensor domain (PAS domain)"/>
    <property type="match status" value="1"/>
</dbReference>
<dbReference type="Gene3D" id="6.10.340.10">
    <property type="match status" value="1"/>
</dbReference>
<feature type="region of interest" description="Disordered" evidence="14">
    <location>
        <begin position="741"/>
        <end position="761"/>
    </location>
</feature>
<dbReference type="SMART" id="SM00388">
    <property type="entry name" value="HisKA"/>
    <property type="match status" value="1"/>
</dbReference>
<evidence type="ECO:0000256" key="3">
    <source>
        <dbReference type="ARBA" id="ARBA00012438"/>
    </source>
</evidence>
<sequence length="761" mass="83301">MADTQTPDRTSRDALDFGAAGFRFSAWGMLAPIMVLLALVMALVSFIVLVGITPLVPSQEVVITVLTINGVMSLMLVVIIGREIWRIVKARRRGRAAARLHVRVVALFGVVAVVPAILVALLASITLDRGLDRWFSVRTRAIVDNAVSVAQTYVREHAYSIRGDILAMSRDLQRIRSLWDQDRSRFRQAMTAQAALRGLPAAMVIQKDLTVVDRATIRVGREFVVPSNLALKDATEEQPLVYLPNEADFVGAVIPLKDFGDGNLYLYVARPIDPKVIRYLNETRAAVADYSSLEQQRIGVQVAFAVLYAVISLTVLLSAVWLGIHFANRLVSPIRRLIGAADLVAAGNLYVEVPVRRSEGDLSSLAETFNKMTQELRTQRDDIVKARDQIDSRRRFTEAVLSGVGAGVIGMDTAGRISIINRPAERLLGIAEEDALGQELAVVIPEIGTLIAEALEHSQRSPQGNVTVNRNGRDRMLAVRFTTEQSREGDSGFVVTLDDITELVVAQRSSAWADVARRIAHEIKNPLTPIQLSAERLRRRYGKVIGEDREVFDQCTDTIIRQVGDIGRMVDEFSSFARMPKPVAEQQDLAETVRQVVFLMRVGNPDVKLDCELPDAPVEARFDRRLISQALTNIIKNATEAIGAVPPEEMTAPAQIRVRLRAEGKAGQGGTATIDVIDNGKGLPVENRARLLEPYVTTREKGTGLGLAIVGKIMEEHGGGIELDDAPEGRGAWVRLTLALDGGPSGVSTTNERGPQAARTE</sequence>
<dbReference type="PIRSF" id="PIRSF037532">
    <property type="entry name" value="STHK_NtrY"/>
    <property type="match status" value="1"/>
</dbReference>
<evidence type="ECO:0000256" key="10">
    <source>
        <dbReference type="ARBA" id="ARBA00022840"/>
    </source>
</evidence>
<reference evidence="19 20" key="1">
    <citation type="submission" date="2022-04" db="EMBL/GenBank/DDBJ databases">
        <authorList>
            <person name="Grouzdev D.S."/>
            <person name="Pantiukh K.S."/>
            <person name="Krutkina M.S."/>
        </authorList>
    </citation>
    <scope>NUCLEOTIDE SEQUENCE [LARGE SCALE GENOMIC DNA]</scope>
    <source>
        <strain evidence="19 20">6x-1</strain>
    </source>
</reference>
<dbReference type="CDD" id="cd00082">
    <property type="entry name" value="HisKA"/>
    <property type="match status" value="1"/>
</dbReference>
<evidence type="ECO:0000256" key="9">
    <source>
        <dbReference type="ARBA" id="ARBA00022777"/>
    </source>
</evidence>
<evidence type="ECO:0000313" key="20">
    <source>
        <dbReference type="Proteomes" id="UP001203284"/>
    </source>
</evidence>
<feature type="transmembrane region" description="Helical" evidence="15">
    <location>
        <begin position="102"/>
        <end position="123"/>
    </location>
</feature>
<keyword evidence="9 19" id="KW-0418">Kinase</keyword>
<feature type="transmembrane region" description="Helical" evidence="15">
    <location>
        <begin position="61"/>
        <end position="81"/>
    </location>
</feature>
<feature type="domain" description="HAMP" evidence="18">
    <location>
        <begin position="328"/>
        <end position="381"/>
    </location>
</feature>
<dbReference type="PROSITE" id="PS50109">
    <property type="entry name" value="HIS_KIN"/>
    <property type="match status" value="1"/>
</dbReference>
<evidence type="ECO:0000256" key="15">
    <source>
        <dbReference type="SAM" id="Phobius"/>
    </source>
</evidence>
<dbReference type="PANTHER" id="PTHR43065">
    <property type="entry name" value="SENSOR HISTIDINE KINASE"/>
    <property type="match status" value="1"/>
</dbReference>
<keyword evidence="10" id="KW-0067">ATP-binding</keyword>
<dbReference type="Pfam" id="PF00989">
    <property type="entry name" value="PAS"/>
    <property type="match status" value="1"/>
</dbReference>
<evidence type="ECO:0000313" key="19">
    <source>
        <dbReference type="EMBL" id="MCK0197797.1"/>
    </source>
</evidence>
<comment type="subcellular location">
    <subcellularLocation>
        <location evidence="2">Cell membrane</location>
        <topology evidence="2">Multi-pass membrane protein</topology>
    </subcellularLocation>
</comment>
<keyword evidence="8" id="KW-0547">Nucleotide-binding</keyword>
<dbReference type="InterPro" id="IPR003594">
    <property type="entry name" value="HATPase_dom"/>
</dbReference>
<dbReference type="SUPFAM" id="SSF47384">
    <property type="entry name" value="Homodimeric domain of signal transducing histidine kinase"/>
    <property type="match status" value="1"/>
</dbReference>
<evidence type="ECO:0000256" key="12">
    <source>
        <dbReference type="ARBA" id="ARBA00023012"/>
    </source>
</evidence>
<accession>A0ABT0DCW6</accession>
<dbReference type="InterPro" id="IPR036890">
    <property type="entry name" value="HATPase_C_sf"/>
</dbReference>
<evidence type="ECO:0000256" key="8">
    <source>
        <dbReference type="ARBA" id="ARBA00022741"/>
    </source>
</evidence>
<dbReference type="SUPFAM" id="SSF55874">
    <property type="entry name" value="ATPase domain of HSP90 chaperone/DNA topoisomerase II/histidine kinase"/>
    <property type="match status" value="1"/>
</dbReference>
<dbReference type="PANTHER" id="PTHR43065:SF10">
    <property type="entry name" value="PEROXIDE STRESS-ACTIVATED HISTIDINE KINASE MAK3"/>
    <property type="match status" value="1"/>
</dbReference>
<comment type="caution">
    <text evidence="19">The sequence shown here is derived from an EMBL/GenBank/DDBJ whole genome shotgun (WGS) entry which is preliminary data.</text>
</comment>
<keyword evidence="5" id="KW-0597">Phosphoprotein</keyword>
<evidence type="ECO:0000256" key="1">
    <source>
        <dbReference type="ARBA" id="ARBA00000085"/>
    </source>
</evidence>
<keyword evidence="11 15" id="KW-1133">Transmembrane helix</keyword>
<dbReference type="EMBL" id="JALKCH010000007">
    <property type="protein sequence ID" value="MCK0197797.1"/>
    <property type="molecule type" value="Genomic_DNA"/>
</dbReference>
<dbReference type="InterPro" id="IPR036097">
    <property type="entry name" value="HisK_dim/P_sf"/>
</dbReference>
<dbReference type="InterPro" id="IPR004358">
    <property type="entry name" value="Sig_transdc_His_kin-like_C"/>
</dbReference>
<dbReference type="Pfam" id="PF02518">
    <property type="entry name" value="HATPase_c"/>
    <property type="match status" value="1"/>
</dbReference>
<dbReference type="RefSeq" id="WP_247029685.1">
    <property type="nucleotide sequence ID" value="NZ_JALKCH010000007.1"/>
</dbReference>
<dbReference type="InterPro" id="IPR003660">
    <property type="entry name" value="HAMP_dom"/>
</dbReference>
<dbReference type="SUPFAM" id="SSF158472">
    <property type="entry name" value="HAMP domain-like"/>
    <property type="match status" value="1"/>
</dbReference>
<evidence type="ECO:0000259" key="17">
    <source>
        <dbReference type="PROSITE" id="PS50112"/>
    </source>
</evidence>
<evidence type="ECO:0000259" key="16">
    <source>
        <dbReference type="PROSITE" id="PS50109"/>
    </source>
</evidence>
<dbReference type="GO" id="GO:0016301">
    <property type="term" value="F:kinase activity"/>
    <property type="evidence" value="ECO:0007669"/>
    <property type="project" value="UniProtKB-KW"/>
</dbReference>
<dbReference type="Pfam" id="PF00512">
    <property type="entry name" value="HisKA"/>
    <property type="match status" value="1"/>
</dbReference>
<evidence type="ECO:0000256" key="13">
    <source>
        <dbReference type="ARBA" id="ARBA00023136"/>
    </source>
</evidence>
<dbReference type="PROSITE" id="PS50112">
    <property type="entry name" value="PAS"/>
    <property type="match status" value="1"/>
</dbReference>
<dbReference type="Gene3D" id="3.30.565.10">
    <property type="entry name" value="Histidine kinase-like ATPase, C-terminal domain"/>
    <property type="match status" value="1"/>
</dbReference>
<dbReference type="Gene3D" id="3.30.450.20">
    <property type="entry name" value="PAS domain"/>
    <property type="match status" value="1"/>
</dbReference>
<dbReference type="Pfam" id="PF19312">
    <property type="entry name" value="NtrY_N"/>
    <property type="match status" value="1"/>
</dbReference>
<protein>
    <recommendedName>
        <fullName evidence="3">histidine kinase</fullName>
        <ecNumber evidence="3">2.7.13.3</ecNumber>
    </recommendedName>
</protein>
<dbReference type="Proteomes" id="UP001203284">
    <property type="component" value="Unassembled WGS sequence"/>
</dbReference>
<evidence type="ECO:0000256" key="14">
    <source>
        <dbReference type="SAM" id="MobiDB-lite"/>
    </source>
</evidence>
<dbReference type="SMART" id="SM00091">
    <property type="entry name" value="PAS"/>
    <property type="match status" value="1"/>
</dbReference>
<dbReference type="PROSITE" id="PS50885">
    <property type="entry name" value="HAMP"/>
    <property type="match status" value="1"/>
</dbReference>
<dbReference type="Gene3D" id="1.10.287.130">
    <property type="match status" value="1"/>
</dbReference>
<keyword evidence="7 15" id="KW-0812">Transmembrane</keyword>
<dbReference type="InterPro" id="IPR000014">
    <property type="entry name" value="PAS"/>
</dbReference>
<dbReference type="InterPro" id="IPR013767">
    <property type="entry name" value="PAS_fold"/>
</dbReference>
<dbReference type="InterPro" id="IPR035965">
    <property type="entry name" value="PAS-like_dom_sf"/>
</dbReference>
<keyword evidence="12" id="KW-0902">Two-component regulatory system</keyword>
<organism evidence="19 20">
    <name type="scientific">Ancylobacter crimeensis</name>
    <dbReference type="NCBI Taxonomy" id="2579147"/>
    <lineage>
        <taxon>Bacteria</taxon>
        <taxon>Pseudomonadati</taxon>
        <taxon>Pseudomonadota</taxon>
        <taxon>Alphaproteobacteria</taxon>
        <taxon>Hyphomicrobiales</taxon>
        <taxon>Xanthobacteraceae</taxon>
        <taxon>Ancylobacter</taxon>
    </lineage>
</organism>
<dbReference type="InterPro" id="IPR017232">
    <property type="entry name" value="NtrY"/>
</dbReference>
<dbReference type="Pfam" id="PF00672">
    <property type="entry name" value="HAMP"/>
    <property type="match status" value="1"/>
</dbReference>
<dbReference type="CDD" id="cd00130">
    <property type="entry name" value="PAS"/>
    <property type="match status" value="1"/>
</dbReference>
<gene>
    <name evidence="19" type="ORF">MWN34_12840</name>
</gene>
<feature type="transmembrane region" description="Helical" evidence="15">
    <location>
        <begin position="33"/>
        <end position="55"/>
    </location>
</feature>
<feature type="domain" description="PAS" evidence="17">
    <location>
        <begin position="393"/>
        <end position="462"/>
    </location>
</feature>